<proteinExistence type="predicted"/>
<keyword evidence="2" id="KW-1185">Reference proteome</keyword>
<protein>
    <submittedName>
        <fullName evidence="1">Uncharacterized protein</fullName>
    </submittedName>
</protein>
<dbReference type="EMBL" id="BPLQ01014300">
    <property type="protein sequence ID" value="GIY78995.1"/>
    <property type="molecule type" value="Genomic_DNA"/>
</dbReference>
<dbReference type="AlphaFoldDB" id="A0AAV4WA94"/>
<evidence type="ECO:0000313" key="2">
    <source>
        <dbReference type="Proteomes" id="UP001054837"/>
    </source>
</evidence>
<organism evidence="1 2">
    <name type="scientific">Caerostris darwini</name>
    <dbReference type="NCBI Taxonomy" id="1538125"/>
    <lineage>
        <taxon>Eukaryota</taxon>
        <taxon>Metazoa</taxon>
        <taxon>Ecdysozoa</taxon>
        <taxon>Arthropoda</taxon>
        <taxon>Chelicerata</taxon>
        <taxon>Arachnida</taxon>
        <taxon>Araneae</taxon>
        <taxon>Araneomorphae</taxon>
        <taxon>Entelegynae</taxon>
        <taxon>Araneoidea</taxon>
        <taxon>Araneidae</taxon>
        <taxon>Caerostris</taxon>
    </lineage>
</organism>
<evidence type="ECO:0000313" key="1">
    <source>
        <dbReference type="EMBL" id="GIY78995.1"/>
    </source>
</evidence>
<dbReference type="Proteomes" id="UP001054837">
    <property type="component" value="Unassembled WGS sequence"/>
</dbReference>
<comment type="caution">
    <text evidence="1">The sequence shown here is derived from an EMBL/GenBank/DDBJ whole genome shotgun (WGS) entry which is preliminary data.</text>
</comment>
<accession>A0AAV4WA94</accession>
<sequence>MKVQASLNALQPTLTQNRFPANQGASVLWQNKKLPAMGVSLVKVHNTRCDRNFHRYALIFETIALSFLVSPQKAAIFVCINNNQNGQITSLWCYHCRPSSSWSERCGTRN</sequence>
<gene>
    <name evidence="1" type="ORF">CDAR_470981</name>
</gene>
<reference evidence="1 2" key="1">
    <citation type="submission" date="2021-06" db="EMBL/GenBank/DDBJ databases">
        <title>Caerostris darwini draft genome.</title>
        <authorList>
            <person name="Kono N."/>
            <person name="Arakawa K."/>
        </authorList>
    </citation>
    <scope>NUCLEOTIDE SEQUENCE [LARGE SCALE GENOMIC DNA]</scope>
</reference>
<name>A0AAV4WA94_9ARAC</name>